<evidence type="ECO:0000313" key="8">
    <source>
        <dbReference type="Proteomes" id="UP001500363"/>
    </source>
</evidence>
<reference evidence="8" key="1">
    <citation type="journal article" date="2019" name="Int. J. Syst. Evol. Microbiol.">
        <title>The Global Catalogue of Microorganisms (GCM) 10K type strain sequencing project: providing services to taxonomists for standard genome sequencing and annotation.</title>
        <authorList>
            <consortium name="The Broad Institute Genomics Platform"/>
            <consortium name="The Broad Institute Genome Sequencing Center for Infectious Disease"/>
            <person name="Wu L."/>
            <person name="Ma J."/>
        </authorList>
    </citation>
    <scope>NUCLEOTIDE SEQUENCE [LARGE SCALE GENOMIC DNA]</scope>
    <source>
        <strain evidence="8">JCM 14303</strain>
    </source>
</reference>
<evidence type="ECO:0000256" key="4">
    <source>
        <dbReference type="ARBA" id="ARBA00031367"/>
    </source>
</evidence>
<feature type="domain" description="NAD-dependent epimerase/dehydratase" evidence="6">
    <location>
        <begin position="12"/>
        <end position="247"/>
    </location>
</feature>
<dbReference type="EMBL" id="BAAANC010000004">
    <property type="protein sequence ID" value="GAA1555570.1"/>
    <property type="molecule type" value="Genomic_DNA"/>
</dbReference>
<dbReference type="Gene3D" id="3.40.50.720">
    <property type="entry name" value="NAD(P)-binding Rossmann-like Domain"/>
    <property type="match status" value="1"/>
</dbReference>
<comment type="pathway">
    <text evidence="1">Carbohydrate metabolism; galactose metabolism.</text>
</comment>
<dbReference type="InterPro" id="IPR001509">
    <property type="entry name" value="Epimerase_deHydtase"/>
</dbReference>
<proteinExistence type="inferred from homology"/>
<dbReference type="Gene3D" id="3.90.25.10">
    <property type="entry name" value="UDP-galactose 4-epimerase, domain 1"/>
    <property type="match status" value="1"/>
</dbReference>
<dbReference type="PANTHER" id="PTHR43725">
    <property type="entry name" value="UDP-GLUCOSE 4-EPIMERASE"/>
    <property type="match status" value="1"/>
</dbReference>
<evidence type="ECO:0000259" key="6">
    <source>
        <dbReference type="Pfam" id="PF01370"/>
    </source>
</evidence>
<evidence type="ECO:0000256" key="2">
    <source>
        <dbReference type="ARBA" id="ARBA00007637"/>
    </source>
</evidence>
<organism evidence="7 8">
    <name type="scientific">Kribbella lupini</name>
    <dbReference type="NCBI Taxonomy" id="291602"/>
    <lineage>
        <taxon>Bacteria</taxon>
        <taxon>Bacillati</taxon>
        <taxon>Actinomycetota</taxon>
        <taxon>Actinomycetes</taxon>
        <taxon>Propionibacteriales</taxon>
        <taxon>Kribbellaceae</taxon>
        <taxon>Kribbella</taxon>
    </lineage>
</organism>
<protein>
    <recommendedName>
        <fullName evidence="3">UDP-glucose 4-epimerase</fullName>
    </recommendedName>
    <alternativeName>
        <fullName evidence="5">Galactowaldenase</fullName>
    </alternativeName>
    <alternativeName>
        <fullName evidence="4">UDP-galactose 4-epimerase</fullName>
    </alternativeName>
</protein>
<dbReference type="SUPFAM" id="SSF51735">
    <property type="entry name" value="NAD(P)-binding Rossmann-fold domains"/>
    <property type="match status" value="1"/>
</dbReference>
<dbReference type="InterPro" id="IPR036291">
    <property type="entry name" value="NAD(P)-bd_dom_sf"/>
</dbReference>
<gene>
    <name evidence="7" type="primary">galE_2</name>
    <name evidence="7" type="ORF">GCM10009741_70050</name>
</gene>
<comment type="similarity">
    <text evidence="2">Belongs to the NAD(P)-dependent epimerase/dehydratase family.</text>
</comment>
<sequence length="322" mass="33782">MAIPEPWRPLRVLVTGASGFVGYAVARRFAEVGHEVHGLTRRASGLPPGIERVAGDLLDGGSIRKAVGQVEPEVVCHLAAAVRVRESRTDPVRYWQTNVGGTLSLLEALAEARPGSRLILASTCAVYGEPARQPITEDARSEPINPYGAGKLAADRAAADLAATGAIGAVSLRSFNVAGGLPGHPDRDEARLIPKVVAVAQGRAQELVVNGDGTTVRDYVHVLDMADAFLAAVEVCVRGAWQAYNVGGGGRTRIVDVIATTERLTGKPLAVRHQPAAAEPPVMTADSTKFQQATGWSARRSGLDQIIGDALEAGRTGYPPGE</sequence>
<dbReference type="Proteomes" id="UP001500363">
    <property type="component" value="Unassembled WGS sequence"/>
</dbReference>
<accession>A0ABP4N4U2</accession>
<name>A0ABP4N4U2_9ACTN</name>
<dbReference type="RefSeq" id="WP_344182006.1">
    <property type="nucleotide sequence ID" value="NZ_BAAANC010000004.1"/>
</dbReference>
<evidence type="ECO:0000313" key="7">
    <source>
        <dbReference type="EMBL" id="GAA1555570.1"/>
    </source>
</evidence>
<comment type="caution">
    <text evidence="7">The sequence shown here is derived from an EMBL/GenBank/DDBJ whole genome shotgun (WGS) entry which is preliminary data.</text>
</comment>
<evidence type="ECO:0000256" key="3">
    <source>
        <dbReference type="ARBA" id="ARBA00018569"/>
    </source>
</evidence>
<keyword evidence="8" id="KW-1185">Reference proteome</keyword>
<dbReference type="Pfam" id="PF01370">
    <property type="entry name" value="Epimerase"/>
    <property type="match status" value="1"/>
</dbReference>
<evidence type="ECO:0000256" key="5">
    <source>
        <dbReference type="ARBA" id="ARBA00033067"/>
    </source>
</evidence>
<evidence type="ECO:0000256" key="1">
    <source>
        <dbReference type="ARBA" id="ARBA00004947"/>
    </source>
</evidence>
<dbReference type="PANTHER" id="PTHR43725:SF53">
    <property type="entry name" value="UDP-ARABINOSE 4-EPIMERASE 1"/>
    <property type="match status" value="1"/>
</dbReference>